<keyword evidence="5 9" id="KW-0067">ATP-binding</keyword>
<dbReference type="AlphaFoldDB" id="A0A379DDM2"/>
<evidence type="ECO:0000256" key="7">
    <source>
        <dbReference type="ARBA" id="ARBA00023204"/>
    </source>
</evidence>
<evidence type="ECO:0000259" key="11">
    <source>
        <dbReference type="PROSITE" id="PS00486"/>
    </source>
</evidence>
<feature type="binding site" evidence="9">
    <location>
        <begin position="617"/>
        <end position="624"/>
    </location>
    <ligand>
        <name>ATP</name>
        <dbReference type="ChEBI" id="CHEBI:30616"/>
    </ligand>
</feature>
<dbReference type="SUPFAM" id="SSF55271">
    <property type="entry name" value="DNA repair protein MutS, domain I"/>
    <property type="match status" value="1"/>
</dbReference>
<evidence type="ECO:0000256" key="3">
    <source>
        <dbReference type="ARBA" id="ARBA00022741"/>
    </source>
</evidence>
<dbReference type="InterPro" id="IPR016151">
    <property type="entry name" value="DNA_mismatch_repair_MutS_N"/>
</dbReference>
<dbReference type="Pfam" id="PF00488">
    <property type="entry name" value="MutS_V"/>
    <property type="match status" value="1"/>
</dbReference>
<evidence type="ECO:0000256" key="1">
    <source>
        <dbReference type="ARBA" id="ARBA00006271"/>
    </source>
</evidence>
<evidence type="ECO:0000313" key="13">
    <source>
        <dbReference type="Proteomes" id="UP000254777"/>
    </source>
</evidence>
<keyword evidence="4 9" id="KW-0227">DNA damage</keyword>
<dbReference type="GO" id="GO:0140664">
    <property type="term" value="F:ATP-dependent DNA damage sensor activity"/>
    <property type="evidence" value="ECO:0007669"/>
    <property type="project" value="InterPro"/>
</dbReference>
<gene>
    <name evidence="12" type="primary">mutS_2</name>
    <name evidence="9" type="synonym">mutS</name>
    <name evidence="12" type="ORF">NCTC11088_01900</name>
</gene>
<dbReference type="InterPro" id="IPR027417">
    <property type="entry name" value="P-loop_NTPase"/>
</dbReference>
<dbReference type="Gene3D" id="3.40.1170.10">
    <property type="entry name" value="DNA repair protein MutS, domain I"/>
    <property type="match status" value="1"/>
</dbReference>
<dbReference type="SMART" id="SM00533">
    <property type="entry name" value="MUTSd"/>
    <property type="match status" value="1"/>
</dbReference>
<dbReference type="InterPro" id="IPR007861">
    <property type="entry name" value="DNA_mismatch_repair_MutS_clamp"/>
</dbReference>
<dbReference type="GO" id="GO:0005829">
    <property type="term" value="C:cytosol"/>
    <property type="evidence" value="ECO:0007669"/>
    <property type="project" value="TreeGrafter"/>
</dbReference>
<keyword evidence="6 9" id="KW-0238">DNA-binding</keyword>
<dbReference type="InterPro" id="IPR007860">
    <property type="entry name" value="DNA_mmatch_repair_MutS_con_dom"/>
</dbReference>
<dbReference type="InterPro" id="IPR000432">
    <property type="entry name" value="DNA_mismatch_repair_MutS_C"/>
</dbReference>
<feature type="domain" description="DNA mismatch repair proteins mutS family" evidence="11">
    <location>
        <begin position="691"/>
        <end position="707"/>
    </location>
</feature>
<comment type="similarity">
    <text evidence="1 9 10">Belongs to the DNA mismatch repair MutS family.</text>
</comment>
<dbReference type="PIRSF" id="PIRSF037677">
    <property type="entry name" value="DNA_mis_repair_Msh6"/>
    <property type="match status" value="1"/>
</dbReference>
<dbReference type="FunFam" id="3.40.1170.10:FF:000001">
    <property type="entry name" value="DNA mismatch repair protein MutS"/>
    <property type="match status" value="1"/>
</dbReference>
<dbReference type="SUPFAM" id="SSF53150">
    <property type="entry name" value="DNA repair protein MutS, domain II"/>
    <property type="match status" value="1"/>
</dbReference>
<keyword evidence="3 9" id="KW-0547">Nucleotide-binding</keyword>
<accession>A0A379DDM2</accession>
<protein>
    <recommendedName>
        <fullName evidence="2 9">DNA mismatch repair protein MutS</fullName>
    </recommendedName>
</protein>
<dbReference type="GO" id="GO:0003684">
    <property type="term" value="F:damaged DNA binding"/>
    <property type="evidence" value="ECO:0007669"/>
    <property type="project" value="UniProtKB-UniRule"/>
</dbReference>
<evidence type="ECO:0000256" key="2">
    <source>
        <dbReference type="ARBA" id="ARBA00021982"/>
    </source>
</evidence>
<dbReference type="InterPro" id="IPR045076">
    <property type="entry name" value="MutS"/>
</dbReference>
<dbReference type="Pfam" id="PF05190">
    <property type="entry name" value="MutS_IV"/>
    <property type="match status" value="1"/>
</dbReference>
<dbReference type="CDD" id="cd03284">
    <property type="entry name" value="ABC_MutS1"/>
    <property type="match status" value="1"/>
</dbReference>
<dbReference type="Gene3D" id="3.30.420.110">
    <property type="entry name" value="MutS, connector domain"/>
    <property type="match status" value="1"/>
</dbReference>
<dbReference type="Pfam" id="PF05188">
    <property type="entry name" value="MutS_II"/>
    <property type="match status" value="1"/>
</dbReference>
<dbReference type="NCBIfam" id="NF003810">
    <property type="entry name" value="PRK05399.1"/>
    <property type="match status" value="1"/>
</dbReference>
<dbReference type="PANTHER" id="PTHR11361">
    <property type="entry name" value="DNA MISMATCH REPAIR PROTEIN MUTS FAMILY MEMBER"/>
    <property type="match status" value="1"/>
</dbReference>
<dbReference type="InterPro" id="IPR007695">
    <property type="entry name" value="DNA_mismatch_repair_MutS-lik_N"/>
</dbReference>
<name>A0A379DDM2_9FIRM</name>
<sequence length="857" mass="97332">MSNSLTPMMEQYVKIKNQYPNEILFYRLGDFYEMFFDDALKASKALGLTLTRRSNKTQDIPMCGVPYHVSETYISKLIEQGFKVAICDQVEDPKLAKNLVKREVTRIVTPGTFTDLNYLNSNENNYLMSIIYSGYNVSISYSDYSTGELFTTKKTFLSKEDLLSFIIDEIDKVNPSEILLLSKNSKELKKSIRNKDIFISEVEESYLKINSDILITLSDDMNVQLKKYTDDYSSLNLLLNYLGITQKSSLVHLKDIIVYTVEEYMGLDEHTKRNLELTHGITTGTKKGSLFQVLDSTKTSMGSRELKKWIEKPLLDKGKIADRLNLVEELKENLILIDKINGQLNQINDIERLSFKISNSQISPKEIKALANSFSKIKGIQKEILNSNCIHLKDYVKNICTIDSLIDEINTTLVSDPPHIIDDKRFIRIGFDTELDELFNASENGQRLILDLENREKARTSIKNLKIKYNKILGYFIDVTKSFVDKVPDDYIRKQTLVGSERYYTVELKELELKISGSKELALKKQQEILKTLRDKIFFNLRTIQSTAQKIAKVDVLTSLANVANENNYVRPKLIDGSSLEIKSGRHPIVEALNKEVMFVPNDTTLNEEKFFNLITGPNMAGKSTYMRQVAIIVIMAHIGSFVPADEAKISIMDRVFTRIGASDNLAGGDSTFMVEMKEVSNILKHAKPNSLVILDEVGRGTSTFDGLSIAWAISEYIIKKIKSRTLFATHYHELTDLSNIYDEVENLTIAVDKQGEDIVFLRKIINGFSSKSYGIEVAKLAGINEPIVERAKEILELHESKENVQIKMESFNEAVNPNYDGFVKEISKIDINTISPLEALNLLGKIVEKASDINDN</sequence>
<dbReference type="SUPFAM" id="SSF52540">
    <property type="entry name" value="P-loop containing nucleoside triphosphate hydrolases"/>
    <property type="match status" value="1"/>
</dbReference>
<dbReference type="Gene3D" id="1.10.1420.10">
    <property type="match status" value="2"/>
</dbReference>
<comment type="function">
    <text evidence="8 9">This protein is involved in the repair of mismatches in DNA. It is possible that it carries out the mismatch recognition step. This protein has a weak ATPase activity.</text>
</comment>
<dbReference type="HAMAP" id="MF_00096">
    <property type="entry name" value="MutS"/>
    <property type="match status" value="1"/>
</dbReference>
<evidence type="ECO:0000256" key="10">
    <source>
        <dbReference type="RuleBase" id="RU003756"/>
    </source>
</evidence>
<dbReference type="InterPro" id="IPR007696">
    <property type="entry name" value="DNA_mismatch_repair_MutS_core"/>
</dbReference>
<dbReference type="NCBIfam" id="TIGR01070">
    <property type="entry name" value="mutS1"/>
    <property type="match status" value="1"/>
</dbReference>
<evidence type="ECO:0000256" key="5">
    <source>
        <dbReference type="ARBA" id="ARBA00022840"/>
    </source>
</evidence>
<organism evidence="12 13">
    <name type="scientific">Peptoniphilus indolicus</name>
    <dbReference type="NCBI Taxonomy" id="33030"/>
    <lineage>
        <taxon>Bacteria</taxon>
        <taxon>Bacillati</taxon>
        <taxon>Bacillota</taxon>
        <taxon>Tissierellia</taxon>
        <taxon>Tissierellales</taxon>
        <taxon>Peptoniphilaceae</taxon>
        <taxon>Peptoniphilus</taxon>
    </lineage>
</organism>
<dbReference type="SUPFAM" id="SSF48334">
    <property type="entry name" value="DNA repair protein MutS, domain III"/>
    <property type="match status" value="1"/>
</dbReference>
<dbReference type="PROSITE" id="PS00486">
    <property type="entry name" value="DNA_MISMATCH_REPAIR_2"/>
    <property type="match status" value="1"/>
</dbReference>
<dbReference type="SMART" id="SM00534">
    <property type="entry name" value="MUTSac"/>
    <property type="match status" value="1"/>
</dbReference>
<dbReference type="GO" id="GO:0005524">
    <property type="term" value="F:ATP binding"/>
    <property type="evidence" value="ECO:0007669"/>
    <property type="project" value="UniProtKB-UniRule"/>
</dbReference>
<dbReference type="InterPro" id="IPR036678">
    <property type="entry name" value="MutS_con_dom_sf"/>
</dbReference>
<dbReference type="GO" id="GO:0006298">
    <property type="term" value="P:mismatch repair"/>
    <property type="evidence" value="ECO:0007669"/>
    <property type="project" value="UniProtKB-UniRule"/>
</dbReference>
<keyword evidence="7 9" id="KW-0234">DNA repair</keyword>
<dbReference type="FunFam" id="3.40.50.300:FF:000870">
    <property type="entry name" value="MutS protein homolog 4"/>
    <property type="match status" value="1"/>
</dbReference>
<evidence type="ECO:0000256" key="9">
    <source>
        <dbReference type="HAMAP-Rule" id="MF_00096"/>
    </source>
</evidence>
<dbReference type="RefSeq" id="WP_245946084.1">
    <property type="nucleotide sequence ID" value="NZ_UGTH01000001.1"/>
</dbReference>
<dbReference type="InterPro" id="IPR017261">
    <property type="entry name" value="DNA_mismatch_repair_MutS/MSH"/>
</dbReference>
<dbReference type="InterPro" id="IPR005748">
    <property type="entry name" value="DNA_mismatch_repair_MutS"/>
</dbReference>
<reference evidence="12 13" key="1">
    <citation type="submission" date="2018-06" db="EMBL/GenBank/DDBJ databases">
        <authorList>
            <consortium name="Pathogen Informatics"/>
            <person name="Doyle S."/>
        </authorList>
    </citation>
    <scope>NUCLEOTIDE SEQUENCE [LARGE SCALE GENOMIC DNA]</scope>
    <source>
        <strain evidence="12 13">NCTC11088</strain>
    </source>
</reference>
<dbReference type="EMBL" id="UGTH01000001">
    <property type="protein sequence ID" value="SUB76088.1"/>
    <property type="molecule type" value="Genomic_DNA"/>
</dbReference>
<evidence type="ECO:0000256" key="6">
    <source>
        <dbReference type="ARBA" id="ARBA00023125"/>
    </source>
</evidence>
<dbReference type="Pfam" id="PF05192">
    <property type="entry name" value="MutS_III"/>
    <property type="match status" value="1"/>
</dbReference>
<dbReference type="InterPro" id="IPR036187">
    <property type="entry name" value="DNA_mismatch_repair_MutS_sf"/>
</dbReference>
<dbReference type="Proteomes" id="UP000254777">
    <property type="component" value="Unassembled WGS sequence"/>
</dbReference>
<evidence type="ECO:0000256" key="4">
    <source>
        <dbReference type="ARBA" id="ARBA00022763"/>
    </source>
</evidence>
<evidence type="ECO:0000313" key="12">
    <source>
        <dbReference type="EMBL" id="SUB76088.1"/>
    </source>
</evidence>
<proteinExistence type="inferred from homology"/>
<dbReference type="PANTHER" id="PTHR11361:SF34">
    <property type="entry name" value="DNA MISMATCH REPAIR PROTEIN MSH1, MITOCHONDRIAL"/>
    <property type="match status" value="1"/>
</dbReference>
<dbReference type="GO" id="GO:0030983">
    <property type="term" value="F:mismatched DNA binding"/>
    <property type="evidence" value="ECO:0007669"/>
    <property type="project" value="InterPro"/>
</dbReference>
<dbReference type="Pfam" id="PF01624">
    <property type="entry name" value="MutS_I"/>
    <property type="match status" value="1"/>
</dbReference>
<dbReference type="Gene3D" id="3.40.50.300">
    <property type="entry name" value="P-loop containing nucleotide triphosphate hydrolases"/>
    <property type="match status" value="1"/>
</dbReference>
<evidence type="ECO:0000256" key="8">
    <source>
        <dbReference type="ARBA" id="ARBA00024647"/>
    </source>
</evidence>